<dbReference type="PROSITE" id="PS50902">
    <property type="entry name" value="FLAVODOXIN_LIKE"/>
    <property type="match status" value="1"/>
</dbReference>
<dbReference type="InterPro" id="IPR029039">
    <property type="entry name" value="Flavoprotein-like_sf"/>
</dbReference>
<dbReference type="GO" id="GO:0003955">
    <property type="term" value="F:NAD(P)H dehydrogenase (quinone) activity"/>
    <property type="evidence" value="ECO:0007669"/>
    <property type="project" value="TreeGrafter"/>
</dbReference>
<dbReference type="GO" id="GO:0016020">
    <property type="term" value="C:membrane"/>
    <property type="evidence" value="ECO:0007669"/>
    <property type="project" value="TreeGrafter"/>
</dbReference>
<dbReference type="Proteomes" id="UP000186102">
    <property type="component" value="Unassembled WGS sequence"/>
</dbReference>
<sequence>MKIAIVYYSKTGNTKKVAELIAQGANIIENVEAKSMSIEEVDNEFLTEAKAVIFGSPTITGTFSWQIKQWLDTARTVKFGGKLGAVFATANYVGGGGEVAELALIAELLVKGMLVYSSGVAEGQPFIHFGPVCIQEGDEGQKERARIFGERIAKKTVELFN</sequence>
<dbReference type="SUPFAM" id="SSF52218">
    <property type="entry name" value="Flavoproteins"/>
    <property type="match status" value="1"/>
</dbReference>
<dbReference type="RefSeq" id="WP_075364756.1">
    <property type="nucleotide sequence ID" value="NZ_MLBF01000012.1"/>
</dbReference>
<keyword evidence="3" id="KW-1185">Reference proteome</keyword>
<feature type="domain" description="Flavodoxin-like" evidence="1">
    <location>
        <begin position="3"/>
        <end position="153"/>
    </location>
</feature>
<dbReference type="GO" id="GO:0010181">
    <property type="term" value="F:FMN binding"/>
    <property type="evidence" value="ECO:0007669"/>
    <property type="project" value="InterPro"/>
</dbReference>
<dbReference type="AlphaFoldDB" id="A0A1Q8QXJ4"/>
<proteinExistence type="predicted"/>
<dbReference type="InterPro" id="IPR008254">
    <property type="entry name" value="Flavodoxin/NO_synth"/>
</dbReference>
<comment type="caution">
    <text evidence="2">The sequence shown here is derived from an EMBL/GenBank/DDBJ whole genome shotgun (WGS) entry which is preliminary data.</text>
</comment>
<dbReference type="STRING" id="1888891.DSOL_2118"/>
<dbReference type="Gene3D" id="3.40.50.360">
    <property type="match status" value="1"/>
</dbReference>
<dbReference type="InterPro" id="IPR001226">
    <property type="entry name" value="Flavodoxin_CS"/>
</dbReference>
<gene>
    <name evidence="2" type="ORF">DSOL_2118</name>
</gene>
<dbReference type="EMBL" id="MLBF01000012">
    <property type="protein sequence ID" value="OLN32025.1"/>
    <property type="molecule type" value="Genomic_DNA"/>
</dbReference>
<dbReference type="PANTHER" id="PTHR30546:SF23">
    <property type="entry name" value="FLAVOPROTEIN-LIKE PROTEIN YCP4-RELATED"/>
    <property type="match status" value="1"/>
</dbReference>
<name>A0A1Q8QXJ4_9FIRM</name>
<dbReference type="Pfam" id="PF00258">
    <property type="entry name" value="Flavodoxin_1"/>
    <property type="match status" value="1"/>
</dbReference>
<dbReference type="PANTHER" id="PTHR30546">
    <property type="entry name" value="FLAVODOXIN-RELATED PROTEIN WRBA-RELATED"/>
    <property type="match status" value="1"/>
</dbReference>
<evidence type="ECO:0000313" key="2">
    <source>
        <dbReference type="EMBL" id="OLN32025.1"/>
    </source>
</evidence>
<organism evidence="2 3">
    <name type="scientific">Desulfosporosinus metallidurans</name>
    <dbReference type="NCBI Taxonomy" id="1888891"/>
    <lineage>
        <taxon>Bacteria</taxon>
        <taxon>Bacillati</taxon>
        <taxon>Bacillota</taxon>
        <taxon>Clostridia</taxon>
        <taxon>Eubacteriales</taxon>
        <taxon>Desulfitobacteriaceae</taxon>
        <taxon>Desulfosporosinus</taxon>
    </lineage>
</organism>
<reference evidence="2 3" key="1">
    <citation type="submission" date="2016-09" db="EMBL/GenBank/DDBJ databases">
        <title>Complete genome of Desulfosporosinus sp. OL.</title>
        <authorList>
            <person name="Mardanov A."/>
            <person name="Beletsky A."/>
            <person name="Panova A."/>
            <person name="Karnachuk O."/>
            <person name="Ravin N."/>
        </authorList>
    </citation>
    <scope>NUCLEOTIDE SEQUENCE [LARGE SCALE GENOMIC DNA]</scope>
    <source>
        <strain evidence="2 3">OL</strain>
    </source>
</reference>
<evidence type="ECO:0000313" key="3">
    <source>
        <dbReference type="Proteomes" id="UP000186102"/>
    </source>
</evidence>
<dbReference type="GO" id="GO:0009055">
    <property type="term" value="F:electron transfer activity"/>
    <property type="evidence" value="ECO:0007669"/>
    <property type="project" value="InterPro"/>
</dbReference>
<dbReference type="OrthoDB" id="9801479at2"/>
<dbReference type="PROSITE" id="PS00201">
    <property type="entry name" value="FLAVODOXIN"/>
    <property type="match status" value="1"/>
</dbReference>
<protein>
    <submittedName>
        <fullName evidence="2">Flavodoxin</fullName>
    </submittedName>
</protein>
<accession>A0A1Q8QXJ4</accession>
<evidence type="ECO:0000259" key="1">
    <source>
        <dbReference type="PROSITE" id="PS50902"/>
    </source>
</evidence>